<evidence type="ECO:0000313" key="3">
    <source>
        <dbReference type="Proteomes" id="UP001321749"/>
    </source>
</evidence>
<keyword evidence="1" id="KW-0812">Transmembrane</keyword>
<accession>A0AAV9HDZ7</accession>
<protein>
    <submittedName>
        <fullName evidence="2">Uncharacterized protein</fullName>
    </submittedName>
</protein>
<proteinExistence type="predicted"/>
<reference evidence="2" key="2">
    <citation type="submission" date="2023-06" db="EMBL/GenBank/DDBJ databases">
        <authorList>
            <consortium name="Lawrence Berkeley National Laboratory"/>
            <person name="Mondo S.J."/>
            <person name="Hensen N."/>
            <person name="Bonometti L."/>
            <person name="Westerberg I."/>
            <person name="Brannstrom I.O."/>
            <person name="Guillou S."/>
            <person name="Cros-Aarteil S."/>
            <person name="Calhoun S."/>
            <person name="Haridas S."/>
            <person name="Kuo A."/>
            <person name="Pangilinan J."/>
            <person name="Riley R."/>
            <person name="Labutti K."/>
            <person name="Andreopoulos B."/>
            <person name="Lipzen A."/>
            <person name="Chen C."/>
            <person name="Yanf M."/>
            <person name="Daum C."/>
            <person name="Ng V."/>
            <person name="Clum A."/>
            <person name="Steindorff A."/>
            <person name="Ohm R."/>
            <person name="Martin F."/>
            <person name="Silar P."/>
            <person name="Natvig D."/>
            <person name="Lalanne C."/>
            <person name="Gautier V."/>
            <person name="Ament-Velasquez S.L."/>
            <person name="Kruys A."/>
            <person name="Hutchinson M.I."/>
            <person name="Powell A.J."/>
            <person name="Barry K."/>
            <person name="Miller A.N."/>
            <person name="Grigoriev I.V."/>
            <person name="Debuchy R."/>
            <person name="Gladieux P."/>
            <person name="Thoren M.H."/>
            <person name="Johannesson H."/>
        </authorList>
    </citation>
    <scope>NUCLEOTIDE SEQUENCE</scope>
    <source>
        <strain evidence="2">PSN324</strain>
    </source>
</reference>
<keyword evidence="1" id="KW-0472">Membrane</keyword>
<sequence>MPALVTRMCRGILKGVLMSVPGLHTHTHGRGGPFFFPEAEEGRRRWIFFFHWSLCSQVVWFFFFFFFFSLNRFTCKESKDADMNGEENEGRALGAKTKTKQKTCGKITRVSMYFAASTRHTWNIGQKTLEGKGLIDTQISCYIKTVRIMVFFFFSFSLMACWDWMARISWHI</sequence>
<feature type="transmembrane region" description="Helical" evidence="1">
    <location>
        <begin position="148"/>
        <end position="166"/>
    </location>
</feature>
<gene>
    <name evidence="2" type="ORF">QBC42DRAFT_25407</name>
</gene>
<reference evidence="2" key="1">
    <citation type="journal article" date="2023" name="Mol. Phylogenet. Evol.">
        <title>Genome-scale phylogeny and comparative genomics of the fungal order Sordariales.</title>
        <authorList>
            <person name="Hensen N."/>
            <person name="Bonometti L."/>
            <person name="Westerberg I."/>
            <person name="Brannstrom I.O."/>
            <person name="Guillou S."/>
            <person name="Cros-Aarteil S."/>
            <person name="Calhoun S."/>
            <person name="Haridas S."/>
            <person name="Kuo A."/>
            <person name="Mondo S."/>
            <person name="Pangilinan J."/>
            <person name="Riley R."/>
            <person name="LaButti K."/>
            <person name="Andreopoulos B."/>
            <person name="Lipzen A."/>
            <person name="Chen C."/>
            <person name="Yan M."/>
            <person name="Daum C."/>
            <person name="Ng V."/>
            <person name="Clum A."/>
            <person name="Steindorff A."/>
            <person name="Ohm R.A."/>
            <person name="Martin F."/>
            <person name="Silar P."/>
            <person name="Natvig D.O."/>
            <person name="Lalanne C."/>
            <person name="Gautier V."/>
            <person name="Ament-Velasquez S.L."/>
            <person name="Kruys A."/>
            <person name="Hutchinson M.I."/>
            <person name="Powell A.J."/>
            <person name="Barry K."/>
            <person name="Miller A.N."/>
            <person name="Grigoriev I.V."/>
            <person name="Debuchy R."/>
            <person name="Gladieux P."/>
            <person name="Hiltunen Thoren M."/>
            <person name="Johannesson H."/>
        </authorList>
    </citation>
    <scope>NUCLEOTIDE SEQUENCE</scope>
    <source>
        <strain evidence="2">PSN324</strain>
    </source>
</reference>
<evidence type="ECO:0000313" key="2">
    <source>
        <dbReference type="EMBL" id="KAK4458295.1"/>
    </source>
</evidence>
<feature type="transmembrane region" description="Helical" evidence="1">
    <location>
        <begin position="46"/>
        <end position="70"/>
    </location>
</feature>
<comment type="caution">
    <text evidence="2">The sequence shown here is derived from an EMBL/GenBank/DDBJ whole genome shotgun (WGS) entry which is preliminary data.</text>
</comment>
<dbReference type="EMBL" id="MU865075">
    <property type="protein sequence ID" value="KAK4458295.1"/>
    <property type="molecule type" value="Genomic_DNA"/>
</dbReference>
<keyword evidence="3" id="KW-1185">Reference proteome</keyword>
<dbReference type="Proteomes" id="UP001321749">
    <property type="component" value="Unassembled WGS sequence"/>
</dbReference>
<evidence type="ECO:0000256" key="1">
    <source>
        <dbReference type="SAM" id="Phobius"/>
    </source>
</evidence>
<organism evidence="2 3">
    <name type="scientific">Cladorrhinum samala</name>
    <dbReference type="NCBI Taxonomy" id="585594"/>
    <lineage>
        <taxon>Eukaryota</taxon>
        <taxon>Fungi</taxon>
        <taxon>Dikarya</taxon>
        <taxon>Ascomycota</taxon>
        <taxon>Pezizomycotina</taxon>
        <taxon>Sordariomycetes</taxon>
        <taxon>Sordariomycetidae</taxon>
        <taxon>Sordariales</taxon>
        <taxon>Podosporaceae</taxon>
        <taxon>Cladorrhinum</taxon>
    </lineage>
</organism>
<keyword evidence="1" id="KW-1133">Transmembrane helix</keyword>
<dbReference type="AlphaFoldDB" id="A0AAV9HDZ7"/>
<name>A0AAV9HDZ7_9PEZI</name>